<feature type="region of interest" description="Disordered" evidence="1">
    <location>
        <begin position="1"/>
        <end position="40"/>
    </location>
</feature>
<dbReference type="KEGG" id="ftj:FTUN_4924"/>
<feature type="compositionally biased region" description="Polar residues" evidence="1">
    <location>
        <begin position="21"/>
        <end position="36"/>
    </location>
</feature>
<gene>
    <name evidence="2" type="ORF">FTUN_4924</name>
</gene>
<protein>
    <submittedName>
        <fullName evidence="2">Uncharacterized protein</fullName>
    </submittedName>
</protein>
<dbReference type="AlphaFoldDB" id="A0A6M5YVM1"/>
<dbReference type="EMBL" id="CP053452">
    <property type="protein sequence ID" value="QJW97351.1"/>
    <property type="molecule type" value="Genomic_DNA"/>
</dbReference>
<evidence type="ECO:0000313" key="3">
    <source>
        <dbReference type="Proteomes" id="UP000503447"/>
    </source>
</evidence>
<keyword evidence="3" id="KW-1185">Reference proteome</keyword>
<proteinExistence type="predicted"/>
<organism evidence="2 3">
    <name type="scientific">Frigoriglobus tundricola</name>
    <dbReference type="NCBI Taxonomy" id="2774151"/>
    <lineage>
        <taxon>Bacteria</taxon>
        <taxon>Pseudomonadati</taxon>
        <taxon>Planctomycetota</taxon>
        <taxon>Planctomycetia</taxon>
        <taxon>Gemmatales</taxon>
        <taxon>Gemmataceae</taxon>
        <taxon>Frigoriglobus</taxon>
    </lineage>
</organism>
<reference evidence="3" key="1">
    <citation type="submission" date="2020-05" db="EMBL/GenBank/DDBJ databases">
        <title>Frigoriglobus tundricola gen. nov., sp. nov., a psychrotolerant cellulolytic planctomycete of the family Gemmataceae with two divergent copies of 16S rRNA gene.</title>
        <authorList>
            <person name="Kulichevskaya I.S."/>
            <person name="Ivanova A.A."/>
            <person name="Naumoff D.G."/>
            <person name="Beletsky A.V."/>
            <person name="Rijpstra W.I.C."/>
            <person name="Sinninghe Damste J.S."/>
            <person name="Mardanov A.V."/>
            <person name="Ravin N.V."/>
            <person name="Dedysh S.N."/>
        </authorList>
    </citation>
    <scope>NUCLEOTIDE SEQUENCE [LARGE SCALE GENOMIC DNA]</scope>
    <source>
        <strain evidence="3">PL17</strain>
    </source>
</reference>
<name>A0A6M5YVM1_9BACT</name>
<dbReference type="Proteomes" id="UP000503447">
    <property type="component" value="Chromosome"/>
</dbReference>
<sequence>MHPLTAQARLSLPAPDCVSGPRTTTGLSARTSIADQTSRRPPLLLLPRALVADDVSRLRRMNDRMK</sequence>
<evidence type="ECO:0000256" key="1">
    <source>
        <dbReference type="SAM" id="MobiDB-lite"/>
    </source>
</evidence>
<evidence type="ECO:0000313" key="2">
    <source>
        <dbReference type="EMBL" id="QJW97351.1"/>
    </source>
</evidence>
<accession>A0A6M5YVM1</accession>